<keyword evidence="11" id="KW-1185">Reference proteome</keyword>
<name>A0A1I1WZT4_9GAMM</name>
<feature type="transmembrane region" description="Helical" evidence="8">
    <location>
        <begin position="71"/>
        <end position="87"/>
    </location>
</feature>
<dbReference type="Gene3D" id="1.20.1110.10">
    <property type="entry name" value="Calcium-transporting ATPase, transmembrane domain"/>
    <property type="match status" value="1"/>
</dbReference>
<dbReference type="Gene3D" id="2.70.150.10">
    <property type="entry name" value="Calcium-transporting ATPase, cytoplasmic transduction domain A"/>
    <property type="match status" value="1"/>
</dbReference>
<dbReference type="NCBIfam" id="TIGR01494">
    <property type="entry name" value="ATPase_P-type"/>
    <property type="match status" value="2"/>
</dbReference>
<dbReference type="InterPro" id="IPR018303">
    <property type="entry name" value="ATPase_P-typ_P_site"/>
</dbReference>
<dbReference type="GO" id="GO:0015662">
    <property type="term" value="F:P-type ion transporter activity"/>
    <property type="evidence" value="ECO:0007669"/>
    <property type="project" value="UniProtKB-ARBA"/>
</dbReference>
<proteinExistence type="predicted"/>
<dbReference type="InterPro" id="IPR023299">
    <property type="entry name" value="ATPase_P-typ_cyto_dom_N"/>
</dbReference>
<feature type="transmembrane region" description="Helical" evidence="8">
    <location>
        <begin position="736"/>
        <end position="755"/>
    </location>
</feature>
<keyword evidence="7 8" id="KW-0472">Membrane</keyword>
<evidence type="ECO:0000256" key="3">
    <source>
        <dbReference type="ARBA" id="ARBA00022741"/>
    </source>
</evidence>
<dbReference type="Pfam" id="PF00689">
    <property type="entry name" value="Cation_ATPase_C"/>
    <property type="match status" value="1"/>
</dbReference>
<dbReference type="GO" id="GO:0016887">
    <property type="term" value="F:ATP hydrolysis activity"/>
    <property type="evidence" value="ECO:0007669"/>
    <property type="project" value="InterPro"/>
</dbReference>
<dbReference type="InterPro" id="IPR008250">
    <property type="entry name" value="ATPase_P-typ_transduc_dom_A_sf"/>
</dbReference>
<dbReference type="InterPro" id="IPR036412">
    <property type="entry name" value="HAD-like_sf"/>
</dbReference>
<dbReference type="AlphaFoldDB" id="A0A1I1WZT4"/>
<evidence type="ECO:0000256" key="4">
    <source>
        <dbReference type="ARBA" id="ARBA00022840"/>
    </source>
</evidence>
<dbReference type="Pfam" id="PF00702">
    <property type="entry name" value="Hydrolase"/>
    <property type="match status" value="1"/>
</dbReference>
<organism evidence="10 11">
    <name type="scientific">Dyella marensis</name>
    <dbReference type="NCBI Taxonomy" id="500610"/>
    <lineage>
        <taxon>Bacteria</taxon>
        <taxon>Pseudomonadati</taxon>
        <taxon>Pseudomonadota</taxon>
        <taxon>Gammaproteobacteria</taxon>
        <taxon>Lysobacterales</taxon>
        <taxon>Rhodanobacteraceae</taxon>
        <taxon>Dyella</taxon>
    </lineage>
</organism>
<keyword evidence="5" id="KW-1278">Translocase</keyword>
<dbReference type="SUPFAM" id="SSF81660">
    <property type="entry name" value="Metal cation-transporting ATPase, ATP-binding domain N"/>
    <property type="match status" value="1"/>
</dbReference>
<gene>
    <name evidence="10" type="ORF">SAMN02799615_00072</name>
</gene>
<feature type="transmembrane region" description="Helical" evidence="8">
    <location>
        <begin position="225"/>
        <end position="243"/>
    </location>
</feature>
<dbReference type="PANTHER" id="PTHR42861">
    <property type="entry name" value="CALCIUM-TRANSPORTING ATPASE"/>
    <property type="match status" value="1"/>
</dbReference>
<dbReference type="InterPro" id="IPR023214">
    <property type="entry name" value="HAD_sf"/>
</dbReference>
<evidence type="ECO:0000256" key="6">
    <source>
        <dbReference type="ARBA" id="ARBA00022989"/>
    </source>
</evidence>
<feature type="transmembrane region" description="Helical" evidence="8">
    <location>
        <begin position="703"/>
        <end position="730"/>
    </location>
</feature>
<dbReference type="GO" id="GO:0016020">
    <property type="term" value="C:membrane"/>
    <property type="evidence" value="ECO:0007669"/>
    <property type="project" value="UniProtKB-SubCell"/>
</dbReference>
<feature type="transmembrane region" description="Helical" evidence="8">
    <location>
        <begin position="659"/>
        <end position="682"/>
    </location>
</feature>
<protein>
    <submittedName>
        <fullName evidence="10">Ca2+-transporting ATPase</fullName>
    </submittedName>
</protein>
<dbReference type="Proteomes" id="UP000199477">
    <property type="component" value="Unassembled WGS sequence"/>
</dbReference>
<dbReference type="InterPro" id="IPR001757">
    <property type="entry name" value="P_typ_ATPase"/>
</dbReference>
<dbReference type="SFLD" id="SFLDF00027">
    <property type="entry name" value="p-type_atpase"/>
    <property type="match status" value="1"/>
</dbReference>
<feature type="transmembrane region" description="Helical" evidence="8">
    <location>
        <begin position="807"/>
        <end position="825"/>
    </location>
</feature>
<dbReference type="SFLD" id="SFLDS00003">
    <property type="entry name" value="Haloacid_Dehalogenase"/>
    <property type="match status" value="1"/>
</dbReference>
<evidence type="ECO:0000256" key="1">
    <source>
        <dbReference type="ARBA" id="ARBA00004141"/>
    </source>
</evidence>
<reference evidence="11" key="1">
    <citation type="submission" date="2016-10" db="EMBL/GenBank/DDBJ databases">
        <authorList>
            <person name="Varghese N."/>
            <person name="Submissions S."/>
        </authorList>
    </citation>
    <scope>NUCLEOTIDE SEQUENCE [LARGE SCALE GENOMIC DNA]</scope>
    <source>
        <strain evidence="11">UNC178MFTsu3.1</strain>
    </source>
</reference>
<dbReference type="PROSITE" id="PS00154">
    <property type="entry name" value="ATPASE_E1_E2"/>
    <property type="match status" value="1"/>
</dbReference>
<feature type="transmembrane region" description="Helical" evidence="8">
    <location>
        <begin position="255"/>
        <end position="280"/>
    </location>
</feature>
<evidence type="ECO:0000256" key="2">
    <source>
        <dbReference type="ARBA" id="ARBA00022692"/>
    </source>
</evidence>
<evidence type="ECO:0000313" key="11">
    <source>
        <dbReference type="Proteomes" id="UP000199477"/>
    </source>
</evidence>
<evidence type="ECO:0000256" key="7">
    <source>
        <dbReference type="ARBA" id="ARBA00023136"/>
    </source>
</evidence>
<comment type="subcellular location">
    <subcellularLocation>
        <location evidence="1">Membrane</location>
        <topology evidence="1">Multi-pass membrane protein</topology>
    </subcellularLocation>
</comment>
<dbReference type="STRING" id="500610.SAMN02799615_00072"/>
<dbReference type="GO" id="GO:0005524">
    <property type="term" value="F:ATP binding"/>
    <property type="evidence" value="ECO:0007669"/>
    <property type="project" value="UniProtKB-KW"/>
</dbReference>
<keyword evidence="6 8" id="KW-1133">Transmembrane helix</keyword>
<dbReference type="InterPro" id="IPR044492">
    <property type="entry name" value="P_typ_ATPase_HD_dom"/>
</dbReference>
<sequence>MNRAGPVAAPGLGLSEAEARERLQRDGPNALPGNRTRPLWAIAGAVVMEPMFLMLLCAGAIYLALGERTDAIFLLLSVLVIIGITLVQERKTQRALEALRDLSAPLARVIRDGREQRVAATDVVLGDVLALGEGERVAADAVMLEGLLEADESLLTGESVPASKSPAGDAVEVFAGTLVTRGRGMARVIGIAANTAAGRIGEALAATVETASPLQRASRTLVRRFGLAALACAVGLALLNWLWDGHGLLDSLLSGVALAIAILPEEFPVILTVFLALGAWRIARHKVLTRRLAAVETLGAITVLAADKTGTLTQSRMAVAELALGHDLFRVDGKAAPSAFHELARLALLATPVDSADPMEHAIRAFGAQHLSEGDRAFADSAIKEYALSPDLLAMSRAAPLAEGGFAIGAKGAPEAVMIMCRLDAAQQEAWNRQVHAMAVRGLRVLAVAAADWPGQAWPDTQRELPFRFVGLLGLIDPPREGARAAVDECHAAGIRVLMMTGDHEVTARAIAAQVGLSDAPRSISGADIDALDDAQLAIRLAEVEVCARVKPTQKLRLVRALQQRGEVVGMTGDGVNDAPALKAADAGVAMGGRGTDVAREAAALVLLDDDFASLVAAIRQGRRIYDNIGKAVRFVVAVHLPVVVLALLPSLLHWPILLMPLQIVLLELLIDPACSIVFEAAPASARIMRRPPRALGESPFRLANLGWGAIQGAGLAAILAACYGATLILRGSQELARGAVFLGLVLTVLLLVLANGRPAQPLWRIAWRENPWLPGLLGAGAFMLALLAGVAPLRAAIGLHGVGGEALLLIAALASLCAVWLEGIRRVLCRWKPSLVGN</sequence>
<dbReference type="PRINTS" id="PR00120">
    <property type="entry name" value="HATPASE"/>
</dbReference>
<evidence type="ECO:0000313" key="10">
    <source>
        <dbReference type="EMBL" id="SFE00589.1"/>
    </source>
</evidence>
<dbReference type="InterPro" id="IPR006068">
    <property type="entry name" value="ATPase_P-typ_cation-transptr_C"/>
</dbReference>
<accession>A0A1I1WZT4</accession>
<dbReference type="SMART" id="SM00831">
    <property type="entry name" value="Cation_ATPase_N"/>
    <property type="match status" value="1"/>
</dbReference>
<dbReference type="Gene3D" id="3.40.1110.10">
    <property type="entry name" value="Calcium-transporting ATPase, cytoplasmic domain N"/>
    <property type="match status" value="1"/>
</dbReference>
<dbReference type="SUPFAM" id="SSF81653">
    <property type="entry name" value="Calcium ATPase, transduction domain A"/>
    <property type="match status" value="1"/>
</dbReference>
<keyword evidence="2 8" id="KW-0812">Transmembrane</keyword>
<dbReference type="RefSeq" id="WP_051548418.1">
    <property type="nucleotide sequence ID" value="NZ_FONH01000001.1"/>
</dbReference>
<feature type="domain" description="Cation-transporting P-type ATPase N-terminal" evidence="9">
    <location>
        <begin position="5"/>
        <end position="67"/>
    </location>
</feature>
<evidence type="ECO:0000256" key="5">
    <source>
        <dbReference type="ARBA" id="ARBA00022967"/>
    </source>
</evidence>
<dbReference type="SUPFAM" id="SSF81665">
    <property type="entry name" value="Calcium ATPase, transmembrane domain M"/>
    <property type="match status" value="1"/>
</dbReference>
<dbReference type="PRINTS" id="PR00119">
    <property type="entry name" value="CATATPASE"/>
</dbReference>
<keyword evidence="4" id="KW-0067">ATP-binding</keyword>
<dbReference type="EMBL" id="FONH01000001">
    <property type="protein sequence ID" value="SFE00589.1"/>
    <property type="molecule type" value="Genomic_DNA"/>
</dbReference>
<evidence type="ECO:0000256" key="8">
    <source>
        <dbReference type="SAM" id="Phobius"/>
    </source>
</evidence>
<dbReference type="Pfam" id="PF00122">
    <property type="entry name" value="E1-E2_ATPase"/>
    <property type="match status" value="1"/>
</dbReference>
<feature type="transmembrane region" description="Helical" evidence="8">
    <location>
        <begin position="39"/>
        <end position="65"/>
    </location>
</feature>
<dbReference type="SUPFAM" id="SSF56784">
    <property type="entry name" value="HAD-like"/>
    <property type="match status" value="1"/>
</dbReference>
<dbReference type="InterPro" id="IPR004014">
    <property type="entry name" value="ATPase_P-typ_cation-transptr_N"/>
</dbReference>
<dbReference type="InterPro" id="IPR059000">
    <property type="entry name" value="ATPase_P-type_domA"/>
</dbReference>
<feature type="transmembrane region" description="Helical" evidence="8">
    <location>
        <begin position="632"/>
        <end position="653"/>
    </location>
</feature>
<dbReference type="Gene3D" id="3.40.50.1000">
    <property type="entry name" value="HAD superfamily/HAD-like"/>
    <property type="match status" value="1"/>
</dbReference>
<evidence type="ECO:0000259" key="9">
    <source>
        <dbReference type="SMART" id="SM00831"/>
    </source>
</evidence>
<dbReference type="Pfam" id="PF00690">
    <property type="entry name" value="Cation_ATPase_N"/>
    <property type="match status" value="1"/>
</dbReference>
<feature type="transmembrane region" description="Helical" evidence="8">
    <location>
        <begin position="776"/>
        <end position="795"/>
    </location>
</feature>
<keyword evidence="3" id="KW-0547">Nucleotide-binding</keyword>
<dbReference type="InterPro" id="IPR023298">
    <property type="entry name" value="ATPase_P-typ_TM_dom_sf"/>
</dbReference>
<dbReference type="SFLD" id="SFLDG00002">
    <property type="entry name" value="C1.7:_P-type_atpase_like"/>
    <property type="match status" value="1"/>
</dbReference>